<dbReference type="EMBL" id="FTNM01000004">
    <property type="protein sequence ID" value="SIR24410.1"/>
    <property type="molecule type" value="Genomic_DNA"/>
</dbReference>
<dbReference type="InterPro" id="IPR005031">
    <property type="entry name" value="COQ10_START"/>
</dbReference>
<dbReference type="CDD" id="cd07817">
    <property type="entry name" value="SRPBCC_8"/>
    <property type="match status" value="1"/>
</dbReference>
<evidence type="ECO:0000259" key="3">
    <source>
        <dbReference type="Pfam" id="PF11127"/>
    </source>
</evidence>
<dbReference type="InterPro" id="IPR021309">
    <property type="entry name" value="YgaP-like_TM"/>
</dbReference>
<dbReference type="PANTHER" id="PTHR33824">
    <property type="entry name" value="POLYKETIDE CYCLASE/DEHYDRASE AND LIPID TRANSPORT SUPERFAMILY PROTEIN"/>
    <property type="match status" value="1"/>
</dbReference>
<dbReference type="InterPro" id="IPR023393">
    <property type="entry name" value="START-like_dom_sf"/>
</dbReference>
<name>A0A1N6ZC04_9BACT</name>
<evidence type="ECO:0000313" key="5">
    <source>
        <dbReference type="Proteomes" id="UP000185924"/>
    </source>
</evidence>
<keyword evidence="5" id="KW-1185">Reference proteome</keyword>
<feature type="domain" description="Inner membrane protein YgaP-like transmembrane" evidence="3">
    <location>
        <begin position="27"/>
        <end position="87"/>
    </location>
</feature>
<reference evidence="5" key="1">
    <citation type="submission" date="2017-01" db="EMBL/GenBank/DDBJ databases">
        <authorList>
            <person name="Varghese N."/>
            <person name="Submissions S."/>
        </authorList>
    </citation>
    <scope>NUCLEOTIDE SEQUENCE [LARGE SCALE GENOMIC DNA]</scope>
    <source>
        <strain evidence="5">DM9</strain>
    </source>
</reference>
<protein>
    <submittedName>
        <fullName evidence="4">Uncharacterized membrane protein</fullName>
    </submittedName>
</protein>
<dbReference type="AlphaFoldDB" id="A0A1N6ZC04"/>
<dbReference type="RefSeq" id="WP_007658441.1">
    <property type="nucleotide sequence ID" value="NZ_FTNM01000004.1"/>
</dbReference>
<proteinExistence type="inferred from homology"/>
<feature type="domain" description="Coenzyme Q-binding protein COQ10 START" evidence="2">
    <location>
        <begin position="101"/>
        <end position="223"/>
    </location>
</feature>
<organism evidence="4 5">
    <name type="scientific">Pontibacter lucknowensis</name>
    <dbReference type="NCBI Taxonomy" id="1077936"/>
    <lineage>
        <taxon>Bacteria</taxon>
        <taxon>Pseudomonadati</taxon>
        <taxon>Bacteroidota</taxon>
        <taxon>Cytophagia</taxon>
        <taxon>Cytophagales</taxon>
        <taxon>Hymenobacteraceae</taxon>
        <taxon>Pontibacter</taxon>
    </lineage>
</organism>
<accession>A0A1N6ZC04</accession>
<evidence type="ECO:0000313" key="4">
    <source>
        <dbReference type="EMBL" id="SIR24410.1"/>
    </source>
</evidence>
<dbReference type="SUPFAM" id="SSF55961">
    <property type="entry name" value="Bet v1-like"/>
    <property type="match status" value="1"/>
</dbReference>
<dbReference type="Pfam" id="PF11127">
    <property type="entry name" value="YgaP-like_TM"/>
    <property type="match status" value="1"/>
</dbReference>
<evidence type="ECO:0000259" key="2">
    <source>
        <dbReference type="Pfam" id="PF03364"/>
    </source>
</evidence>
<comment type="similarity">
    <text evidence="1">Belongs to the ribosome association toxin RatA family.</text>
</comment>
<sequence>MDTYKPNYSKMLHTEHIFPPASGSSHINVSRPERVLSAVGGAALALVGLRQSGTAGLLSTLAGGLLLFRGFTGYCPMNQMIGRDTAENEDISVDIIKTITVQRPRSEVFQFWRMLENLPKFMEHLESVQSNGPQRSHWVAKIPGGVGTIEWDADIINEKENELIAWRSLPNSELDNAGEVRFSDSPDAQGTIVQAVISYSPPAGSVGGLAAKMLNPMLKKMVENDLRYFKRFMETGQDVHKPKQPLGAN</sequence>
<dbReference type="OrthoDB" id="9797595at2"/>
<dbReference type="Proteomes" id="UP000185924">
    <property type="component" value="Unassembled WGS sequence"/>
</dbReference>
<gene>
    <name evidence="4" type="ORF">SAMN05421545_2894</name>
</gene>
<dbReference type="STRING" id="1077936.SAMN05421545_2894"/>
<dbReference type="Gene3D" id="3.30.530.20">
    <property type="match status" value="1"/>
</dbReference>
<dbReference type="InterPro" id="IPR047137">
    <property type="entry name" value="ORF3"/>
</dbReference>
<dbReference type="PANTHER" id="PTHR33824:SF7">
    <property type="entry name" value="POLYKETIDE CYCLASE_DEHYDRASE AND LIPID TRANSPORT SUPERFAMILY PROTEIN"/>
    <property type="match status" value="1"/>
</dbReference>
<evidence type="ECO:0000256" key="1">
    <source>
        <dbReference type="ARBA" id="ARBA00008918"/>
    </source>
</evidence>
<dbReference type="Pfam" id="PF03364">
    <property type="entry name" value="Polyketide_cyc"/>
    <property type="match status" value="1"/>
</dbReference>